<evidence type="ECO:0000313" key="14">
    <source>
        <dbReference type="Proteomes" id="UP000679749"/>
    </source>
</evidence>
<organism evidence="13 14">
    <name type="scientific">Neobacillus rhizophilus</name>
    <dbReference type="NCBI Taxonomy" id="2833579"/>
    <lineage>
        <taxon>Bacteria</taxon>
        <taxon>Bacillati</taxon>
        <taxon>Bacillota</taxon>
        <taxon>Bacilli</taxon>
        <taxon>Bacillales</taxon>
        <taxon>Bacillaceae</taxon>
        <taxon>Neobacillus</taxon>
    </lineage>
</organism>
<dbReference type="Gene3D" id="2.60.40.1220">
    <property type="match status" value="1"/>
</dbReference>
<comment type="caution">
    <text evidence="13">The sequence shown here is derived from an EMBL/GenBank/DDBJ whole genome shotgun (WGS) entry which is preliminary data.</text>
</comment>
<name>A0A942U4R3_9BACI</name>
<keyword evidence="4" id="KW-0479">Metal-binding</keyword>
<dbReference type="AlphaFoldDB" id="A0A942U4R3"/>
<dbReference type="InterPro" id="IPR008457">
    <property type="entry name" value="Cu-R_CopD_dom"/>
</dbReference>
<comment type="subcellular location">
    <subcellularLocation>
        <location evidence="1">Cell membrane</location>
        <topology evidence="1">Multi-pass membrane protein</topology>
    </subcellularLocation>
</comment>
<gene>
    <name evidence="13" type="ORF">KHA99_12140</name>
</gene>
<dbReference type="GO" id="GO:0005507">
    <property type="term" value="F:copper ion binding"/>
    <property type="evidence" value="ECO:0007669"/>
    <property type="project" value="InterPro"/>
</dbReference>
<dbReference type="GO" id="GO:0042597">
    <property type="term" value="C:periplasmic space"/>
    <property type="evidence" value="ECO:0007669"/>
    <property type="project" value="InterPro"/>
</dbReference>
<evidence type="ECO:0000256" key="8">
    <source>
        <dbReference type="ARBA" id="ARBA00023136"/>
    </source>
</evidence>
<evidence type="ECO:0000259" key="11">
    <source>
        <dbReference type="Pfam" id="PF04234"/>
    </source>
</evidence>
<keyword evidence="8 9" id="KW-0472">Membrane</keyword>
<feature type="transmembrane region" description="Helical" evidence="9">
    <location>
        <begin position="351"/>
        <end position="376"/>
    </location>
</feature>
<evidence type="ECO:0000256" key="2">
    <source>
        <dbReference type="ARBA" id="ARBA00022475"/>
    </source>
</evidence>
<feature type="domain" description="Copper resistance protein D" evidence="12">
    <location>
        <begin position="313"/>
        <end position="405"/>
    </location>
</feature>
<evidence type="ECO:0000256" key="3">
    <source>
        <dbReference type="ARBA" id="ARBA00022692"/>
    </source>
</evidence>
<evidence type="ECO:0000256" key="1">
    <source>
        <dbReference type="ARBA" id="ARBA00004651"/>
    </source>
</evidence>
<dbReference type="GO" id="GO:0005886">
    <property type="term" value="C:plasma membrane"/>
    <property type="evidence" value="ECO:0007669"/>
    <property type="project" value="UniProtKB-SubCell"/>
</dbReference>
<proteinExistence type="predicted"/>
<feature type="domain" description="CopC" evidence="11">
    <location>
        <begin position="28"/>
        <end position="122"/>
    </location>
</feature>
<sequence>MTLKKSLSYTLLFWVLFLLATPKAAFAHAVLEKAVPAQDIHLQSSPKEITLTFNERLENEFFTLKVFDENGEEIGRTKAKLSVDQKQLDLKLPKLADGNYTVSYQVVSADGHPVKGSYIFSVGEGFAGKSKTVPIQQGDELSPLTSVGRIFYYLALLLAAGWIWWGAMARKQLVLLHELKQSHESIAHLLLMVFIIANFGFGAMFAGGYLDQWSLSNLIAMIIDTTAGLSWMITTILLLLGFVILFRNPWVDCVWVVLILGAKSVNGHAFAFEPRLLTVSLDLLHLLAAAIWAGGLLYILLYIKKFQEHVQKFIKLFSAAALISMVVLIGTGLISIFIYLPKIQYLLETRWGALLIVKTNLVLVVIAVAAALRFYLKKQDEGNIRRLVKLDFILMLSIVCIVGALTYLSPIPENKPLHWHEKVEGMDFTTSISPKVPGTNSFMVEANSHEEGLGIKRIELNLINKDNSDVAPIHVPLEVYDQGKYAHFMTDGSYLPFAGNWTAEVRILDSEDNETVYRKDFVVY</sequence>
<evidence type="ECO:0000256" key="4">
    <source>
        <dbReference type="ARBA" id="ARBA00022723"/>
    </source>
</evidence>
<dbReference type="GO" id="GO:0046688">
    <property type="term" value="P:response to copper ion"/>
    <property type="evidence" value="ECO:0007669"/>
    <property type="project" value="InterPro"/>
</dbReference>
<dbReference type="InterPro" id="IPR014755">
    <property type="entry name" value="Cu-Rt/internalin_Ig-like"/>
</dbReference>
<dbReference type="RefSeq" id="WP_213117699.1">
    <property type="nucleotide sequence ID" value="NZ_JAGYPF010000002.1"/>
</dbReference>
<dbReference type="EMBL" id="JAGYPF010000002">
    <property type="protein sequence ID" value="MBS4213200.1"/>
    <property type="molecule type" value="Genomic_DNA"/>
</dbReference>
<accession>A0A942U4R3</accession>
<evidence type="ECO:0000313" key="13">
    <source>
        <dbReference type="EMBL" id="MBS4213200.1"/>
    </source>
</evidence>
<feature type="transmembrane region" description="Helical" evidence="9">
    <location>
        <begin position="253"/>
        <end position="271"/>
    </location>
</feature>
<feature type="transmembrane region" description="Helical" evidence="9">
    <location>
        <begin position="229"/>
        <end position="246"/>
    </location>
</feature>
<keyword evidence="2" id="KW-1003">Cell membrane</keyword>
<evidence type="ECO:0000256" key="9">
    <source>
        <dbReference type="SAM" id="Phobius"/>
    </source>
</evidence>
<keyword evidence="6 9" id="KW-1133">Transmembrane helix</keyword>
<feature type="transmembrane region" description="Helical" evidence="9">
    <location>
        <begin position="313"/>
        <end position="339"/>
    </location>
</feature>
<dbReference type="GO" id="GO:0006825">
    <property type="term" value="P:copper ion transport"/>
    <property type="evidence" value="ECO:0007669"/>
    <property type="project" value="InterPro"/>
</dbReference>
<dbReference type="InterPro" id="IPR007348">
    <property type="entry name" value="CopC_dom"/>
</dbReference>
<evidence type="ECO:0000256" key="10">
    <source>
        <dbReference type="SAM" id="SignalP"/>
    </source>
</evidence>
<feature type="transmembrane region" description="Helical" evidence="9">
    <location>
        <begin position="388"/>
        <end position="408"/>
    </location>
</feature>
<feature type="transmembrane region" description="Helical" evidence="9">
    <location>
        <begin position="189"/>
        <end position="209"/>
    </location>
</feature>
<dbReference type="InterPro" id="IPR032694">
    <property type="entry name" value="CopC/D"/>
</dbReference>
<keyword evidence="3 9" id="KW-0812">Transmembrane</keyword>
<evidence type="ECO:0000256" key="5">
    <source>
        <dbReference type="ARBA" id="ARBA00022729"/>
    </source>
</evidence>
<dbReference type="PANTHER" id="PTHR34820:SF4">
    <property type="entry name" value="INNER MEMBRANE PROTEIN YEBZ"/>
    <property type="match status" value="1"/>
</dbReference>
<evidence type="ECO:0000256" key="6">
    <source>
        <dbReference type="ARBA" id="ARBA00022989"/>
    </source>
</evidence>
<dbReference type="PANTHER" id="PTHR34820">
    <property type="entry name" value="INNER MEMBRANE PROTEIN YEBZ"/>
    <property type="match status" value="1"/>
</dbReference>
<dbReference type="InterPro" id="IPR014756">
    <property type="entry name" value="Ig_E-set"/>
</dbReference>
<keyword evidence="7" id="KW-0186">Copper</keyword>
<keyword evidence="5 10" id="KW-0732">Signal</keyword>
<evidence type="ECO:0000259" key="12">
    <source>
        <dbReference type="Pfam" id="PF05425"/>
    </source>
</evidence>
<feature type="transmembrane region" description="Helical" evidence="9">
    <location>
        <begin position="283"/>
        <end position="301"/>
    </location>
</feature>
<reference evidence="13" key="1">
    <citation type="submission" date="2021-05" db="EMBL/GenBank/DDBJ databases">
        <title>Novel Bacillus species.</title>
        <authorList>
            <person name="Liu G."/>
        </authorList>
    </citation>
    <scope>NUCLEOTIDE SEQUENCE</scope>
    <source>
        <strain evidence="13">FJAT-49825</strain>
    </source>
</reference>
<feature type="signal peptide" evidence="10">
    <location>
        <begin position="1"/>
        <end position="27"/>
    </location>
</feature>
<feature type="transmembrane region" description="Helical" evidence="9">
    <location>
        <begin position="150"/>
        <end position="168"/>
    </location>
</feature>
<evidence type="ECO:0000256" key="7">
    <source>
        <dbReference type="ARBA" id="ARBA00023008"/>
    </source>
</evidence>
<dbReference type="Pfam" id="PF04234">
    <property type="entry name" value="CopC"/>
    <property type="match status" value="1"/>
</dbReference>
<dbReference type="SUPFAM" id="SSF81296">
    <property type="entry name" value="E set domains"/>
    <property type="match status" value="1"/>
</dbReference>
<dbReference type="Proteomes" id="UP000679749">
    <property type="component" value="Unassembled WGS sequence"/>
</dbReference>
<protein>
    <submittedName>
        <fullName evidence="13">Copper resistance protein CopC/CopD</fullName>
    </submittedName>
</protein>
<dbReference type="Pfam" id="PF05425">
    <property type="entry name" value="CopD"/>
    <property type="match status" value="1"/>
</dbReference>
<feature type="chain" id="PRO_5037758746" evidence="10">
    <location>
        <begin position="28"/>
        <end position="524"/>
    </location>
</feature>
<keyword evidence="14" id="KW-1185">Reference proteome</keyword>